<proteinExistence type="predicted"/>
<accession>B9D2C3</accession>
<name>B9D2C3_CAMRE</name>
<sequence length="43" mass="4799">MKSNFARRDLYPKNAKLKNVRRGSAVAPLERAVGLERASASLR</sequence>
<gene>
    <name evidence="1" type="ORF">CAMRE0001_0348</name>
</gene>
<evidence type="ECO:0000313" key="1">
    <source>
        <dbReference type="EMBL" id="EEF13806.1"/>
    </source>
</evidence>
<protein>
    <submittedName>
        <fullName evidence="1">Uncharacterized protein</fullName>
    </submittedName>
</protein>
<evidence type="ECO:0000313" key="2">
    <source>
        <dbReference type="Proteomes" id="UP000003082"/>
    </source>
</evidence>
<dbReference type="Proteomes" id="UP000003082">
    <property type="component" value="Unassembled WGS sequence"/>
</dbReference>
<dbReference type="AlphaFoldDB" id="B9D2C3"/>
<keyword evidence="2" id="KW-1185">Reference proteome</keyword>
<comment type="caution">
    <text evidence="1">The sequence shown here is derived from an EMBL/GenBank/DDBJ whole genome shotgun (WGS) entry which is preliminary data.</text>
</comment>
<reference evidence="1 2" key="1">
    <citation type="submission" date="2008-08" db="EMBL/GenBank/DDBJ databases">
        <authorList>
            <person name="Madupu R."/>
            <person name="Durkin A.S."/>
            <person name="Torralba M."/>
            <person name="Methe B."/>
            <person name="Sutton G.G."/>
            <person name="Strausberg R.L."/>
            <person name="Nelson K.E."/>
        </authorList>
    </citation>
    <scope>NUCLEOTIDE SEQUENCE [LARGE SCALE GENOMIC DNA]</scope>
    <source>
        <strain evidence="1 2">RM3267</strain>
    </source>
</reference>
<organism evidence="1 2">
    <name type="scientific">Campylobacter rectus RM3267</name>
    <dbReference type="NCBI Taxonomy" id="553218"/>
    <lineage>
        <taxon>Bacteria</taxon>
        <taxon>Pseudomonadati</taxon>
        <taxon>Campylobacterota</taxon>
        <taxon>Epsilonproteobacteria</taxon>
        <taxon>Campylobacterales</taxon>
        <taxon>Campylobacteraceae</taxon>
        <taxon>Campylobacter</taxon>
    </lineage>
</organism>
<dbReference type="EMBL" id="ACFU01000013">
    <property type="protein sequence ID" value="EEF13806.1"/>
    <property type="molecule type" value="Genomic_DNA"/>
</dbReference>
<dbReference type="STRING" id="553218.CAMRE0001_0348"/>